<dbReference type="AlphaFoldDB" id="A0A3B1BPQ6"/>
<protein>
    <submittedName>
        <fullName evidence="1">Uncharacterized protein</fullName>
    </submittedName>
</protein>
<evidence type="ECO:0000313" key="1">
    <source>
        <dbReference type="EMBL" id="VAX17912.1"/>
    </source>
</evidence>
<reference evidence="1" key="1">
    <citation type="submission" date="2018-06" db="EMBL/GenBank/DDBJ databases">
        <authorList>
            <person name="Zhirakovskaya E."/>
        </authorList>
    </citation>
    <scope>NUCLEOTIDE SEQUENCE</scope>
</reference>
<name>A0A3B1BPQ6_9ZZZZ</name>
<sequence length="121" mass="13860">MLLMLIFIVQNQAQEFNGTSIKDSIFTSFKSDFGLKNLFNDFGGNNSFGQSYFDEFRYNRIFTQPYSNFELPQFDHFDKCLNEGLKYGLKDQHKYDLGVVGEYLGLTKNAAAILIGILSLL</sequence>
<accession>A0A3B1BPQ6</accession>
<dbReference type="EMBL" id="UOGD01000087">
    <property type="protein sequence ID" value="VAX17912.1"/>
    <property type="molecule type" value="Genomic_DNA"/>
</dbReference>
<organism evidence="1">
    <name type="scientific">hydrothermal vent metagenome</name>
    <dbReference type="NCBI Taxonomy" id="652676"/>
    <lineage>
        <taxon>unclassified sequences</taxon>
        <taxon>metagenomes</taxon>
        <taxon>ecological metagenomes</taxon>
    </lineage>
</organism>
<proteinExistence type="predicted"/>
<gene>
    <name evidence="1" type="ORF">MNBD_IGNAVI01-1445</name>
</gene>